<dbReference type="InterPro" id="IPR012677">
    <property type="entry name" value="Nucleotide-bd_a/b_plait_sf"/>
</dbReference>
<evidence type="ECO:0000256" key="1">
    <source>
        <dbReference type="ARBA" id="ARBA00004604"/>
    </source>
</evidence>
<gene>
    <name evidence="6" type="primary">mki67ipl_1</name>
    <name evidence="8" type="synonym">LOC105265944</name>
    <name evidence="6" type="ORF">g.42507</name>
</gene>
<dbReference type="AlphaFoldDB" id="A0A0C9RAP9"/>
<dbReference type="Proteomes" id="UP000694866">
    <property type="component" value="Unplaced"/>
</dbReference>
<dbReference type="Gene3D" id="3.30.70.330">
    <property type="match status" value="1"/>
</dbReference>
<reference evidence="6" key="1">
    <citation type="submission" date="2015-01" db="EMBL/GenBank/DDBJ databases">
        <title>Transcriptome Assembly of Fopius arisanus.</title>
        <authorList>
            <person name="Geib S."/>
        </authorList>
    </citation>
    <scope>NUCLEOTIDE SEQUENCE</scope>
</reference>
<dbReference type="SUPFAM" id="SSF54928">
    <property type="entry name" value="RNA-binding domain, RBD"/>
    <property type="match status" value="1"/>
</dbReference>
<sequence>MKTRRDHKLKTALKVKKEAKTGESSLKKAVKNVKEILKKDTKKRINTVVKKETKPVLKRLVKKDKSQKKQSHDFIRVDESKEKLLKKTAVKKEFGGAKQERGLIYIGHIPHGFYEEQMRGYFSQFGKVTRVRVSRSKITGRSKGYGYVEFLHPEVAKIAAESMNNYLMSGRLVKAEYIPPEKQHGGYFRGLNWKIGGHPKLKTRRKAIQNANGPITQADHNKFLKKTVGKLSKLSQLLKNEGIDFKMKLGDVEI</sequence>
<dbReference type="EMBL" id="GBYB01010157">
    <property type="protein sequence ID" value="JAG79924.1"/>
    <property type="molecule type" value="Transcribed_RNA"/>
</dbReference>
<proteinExistence type="predicted"/>
<dbReference type="GeneID" id="105265944"/>
<comment type="subcellular location">
    <subcellularLocation>
        <location evidence="1">Nucleus</location>
        <location evidence="1">Nucleolus</location>
    </subcellularLocation>
</comment>
<organism evidence="6">
    <name type="scientific">Fopius arisanus</name>
    <dbReference type="NCBI Taxonomy" id="64838"/>
    <lineage>
        <taxon>Eukaryota</taxon>
        <taxon>Metazoa</taxon>
        <taxon>Ecdysozoa</taxon>
        <taxon>Arthropoda</taxon>
        <taxon>Hexapoda</taxon>
        <taxon>Insecta</taxon>
        <taxon>Pterygota</taxon>
        <taxon>Neoptera</taxon>
        <taxon>Endopterygota</taxon>
        <taxon>Hymenoptera</taxon>
        <taxon>Apocrita</taxon>
        <taxon>Ichneumonoidea</taxon>
        <taxon>Braconidae</taxon>
        <taxon>Opiinae</taxon>
        <taxon>Fopius</taxon>
    </lineage>
</organism>
<accession>A0A0C9RAP9</accession>
<protein>
    <submittedName>
        <fullName evidence="8">MKI67 FHA domain-interacting nucleolar phosphoprotein-like</fullName>
    </submittedName>
    <submittedName>
        <fullName evidence="6">Mki67ipl_1 protein</fullName>
    </submittedName>
</protein>
<dbReference type="GO" id="GO:0005730">
    <property type="term" value="C:nucleolus"/>
    <property type="evidence" value="ECO:0007669"/>
    <property type="project" value="UniProtKB-SubCell"/>
</dbReference>
<dbReference type="RefSeq" id="XP_011302081.1">
    <property type="nucleotide sequence ID" value="XM_011303779.1"/>
</dbReference>
<feature type="domain" description="RRM" evidence="5">
    <location>
        <begin position="102"/>
        <end position="180"/>
    </location>
</feature>
<dbReference type="PANTHER" id="PTHR46754">
    <property type="entry name" value="MKI67 FHA DOMAIN-INTERACTING NUCLEOLAR PHOSPHOPROTEIN"/>
    <property type="match status" value="1"/>
</dbReference>
<reference evidence="8" key="2">
    <citation type="submission" date="2025-04" db="UniProtKB">
        <authorList>
            <consortium name="RefSeq"/>
        </authorList>
    </citation>
    <scope>IDENTIFICATION</scope>
</reference>
<dbReference type="InterPro" id="IPR000504">
    <property type="entry name" value="RRM_dom"/>
</dbReference>
<dbReference type="GO" id="GO:0003723">
    <property type="term" value="F:RNA binding"/>
    <property type="evidence" value="ECO:0007669"/>
    <property type="project" value="UniProtKB-UniRule"/>
</dbReference>
<evidence type="ECO:0000256" key="2">
    <source>
        <dbReference type="ARBA" id="ARBA00022884"/>
    </source>
</evidence>
<evidence type="ECO:0000259" key="5">
    <source>
        <dbReference type="PROSITE" id="PS50102"/>
    </source>
</evidence>
<dbReference type="OrthoDB" id="21467at2759"/>
<keyword evidence="7" id="KW-1185">Reference proteome</keyword>
<dbReference type="Pfam" id="PF00076">
    <property type="entry name" value="RRM_1"/>
    <property type="match status" value="1"/>
</dbReference>
<keyword evidence="2 4" id="KW-0694">RNA-binding</keyword>
<name>A0A0C9RAP9_9HYME</name>
<evidence type="ECO:0000313" key="8">
    <source>
        <dbReference type="RefSeq" id="XP_011302081.1"/>
    </source>
</evidence>
<dbReference type="InterPro" id="IPR035979">
    <property type="entry name" value="RBD_domain_sf"/>
</dbReference>
<dbReference type="KEGG" id="fas:105265944"/>
<dbReference type="PROSITE" id="PS50102">
    <property type="entry name" value="RRM"/>
    <property type="match status" value="1"/>
</dbReference>
<evidence type="ECO:0000256" key="4">
    <source>
        <dbReference type="PROSITE-ProRule" id="PRU00176"/>
    </source>
</evidence>
<keyword evidence="3" id="KW-0539">Nucleus</keyword>
<accession>A0A9R1TY33</accession>
<dbReference type="CDD" id="cd12307">
    <property type="entry name" value="RRM_NIFK_like"/>
    <property type="match status" value="1"/>
</dbReference>
<evidence type="ECO:0000256" key="3">
    <source>
        <dbReference type="ARBA" id="ARBA00023242"/>
    </source>
</evidence>
<dbReference type="SMART" id="SM00360">
    <property type="entry name" value="RRM"/>
    <property type="match status" value="1"/>
</dbReference>
<evidence type="ECO:0000313" key="6">
    <source>
        <dbReference type="EMBL" id="JAG79924.1"/>
    </source>
</evidence>
<evidence type="ECO:0000313" key="7">
    <source>
        <dbReference type="Proteomes" id="UP000694866"/>
    </source>
</evidence>